<feature type="compositionally biased region" description="Basic and acidic residues" evidence="1">
    <location>
        <begin position="107"/>
        <end position="123"/>
    </location>
</feature>
<evidence type="ECO:0008006" key="4">
    <source>
        <dbReference type="Google" id="ProtNLM"/>
    </source>
</evidence>
<dbReference type="GO" id="GO:0043162">
    <property type="term" value="P:ubiquitin-dependent protein catabolic process via the multivesicular body sorting pathway"/>
    <property type="evidence" value="ECO:0007669"/>
    <property type="project" value="InterPro"/>
</dbReference>
<proteinExistence type="predicted"/>
<keyword evidence="3" id="KW-1185">Reference proteome</keyword>
<dbReference type="OMA" id="KESQNWN"/>
<feature type="region of interest" description="Disordered" evidence="1">
    <location>
        <begin position="1"/>
        <end position="123"/>
    </location>
</feature>
<evidence type="ECO:0000313" key="3">
    <source>
        <dbReference type="Proteomes" id="UP000002009"/>
    </source>
</evidence>
<sequence length="219" mass="23773">MQQSNGAGVRLVIPKEYQLTPPVRAPRKKSPFNERGCERSIRCRVRRHPGNPTPDPPSSPPLPRTQVSLPRMDAEPPSSDAADFDTTRERNVLLEEGLEESPVAHENGGDDGRREPSEGRDPTGLEATVRRIVGAPDDPTVAEYVAGGHPRDAVTLGLAMWGSDKRDRVVQFCVGFEQMAGMGFRPEHVAGALASNDNDVEKAIAACLSESRSLPPGRH</sequence>
<dbReference type="InterPro" id="IPR038870">
    <property type="entry name" value="UBAP1"/>
</dbReference>
<dbReference type="KEGG" id="mis:MICPUN_62799"/>
<dbReference type="OrthoDB" id="2018023at2759"/>
<dbReference type="RefSeq" id="XP_002505360.1">
    <property type="nucleotide sequence ID" value="XM_002505314.1"/>
</dbReference>
<dbReference type="GO" id="GO:0043130">
    <property type="term" value="F:ubiquitin binding"/>
    <property type="evidence" value="ECO:0007669"/>
    <property type="project" value="InterPro"/>
</dbReference>
<name>C1EEZ7_MICCC</name>
<accession>C1EEZ7</accession>
<dbReference type="CDD" id="cd14270">
    <property type="entry name" value="UBA"/>
    <property type="match status" value="1"/>
</dbReference>
<dbReference type="PANTHER" id="PTHR15960:SF5">
    <property type="entry name" value="LD44032P"/>
    <property type="match status" value="1"/>
</dbReference>
<protein>
    <recommendedName>
        <fullName evidence="4">UBA domain-containing protein</fullName>
    </recommendedName>
</protein>
<dbReference type="GO" id="GO:0000813">
    <property type="term" value="C:ESCRT I complex"/>
    <property type="evidence" value="ECO:0007669"/>
    <property type="project" value="InterPro"/>
</dbReference>
<evidence type="ECO:0000313" key="2">
    <source>
        <dbReference type="EMBL" id="ACO66618.1"/>
    </source>
</evidence>
<gene>
    <name evidence="2" type="ORF">MICPUN_62799</name>
</gene>
<feature type="compositionally biased region" description="Pro residues" evidence="1">
    <location>
        <begin position="51"/>
        <end position="63"/>
    </location>
</feature>
<evidence type="ECO:0000256" key="1">
    <source>
        <dbReference type="SAM" id="MobiDB-lite"/>
    </source>
</evidence>
<dbReference type="SUPFAM" id="SSF46934">
    <property type="entry name" value="UBA-like"/>
    <property type="match status" value="1"/>
</dbReference>
<dbReference type="InterPro" id="IPR009060">
    <property type="entry name" value="UBA-like_sf"/>
</dbReference>
<dbReference type="Proteomes" id="UP000002009">
    <property type="component" value="Chromosome 11"/>
</dbReference>
<reference evidence="2 3" key="1">
    <citation type="journal article" date="2009" name="Science">
        <title>Green evolution and dynamic adaptations revealed by genomes of the marine picoeukaryotes Micromonas.</title>
        <authorList>
            <person name="Worden A.Z."/>
            <person name="Lee J.H."/>
            <person name="Mock T."/>
            <person name="Rouze P."/>
            <person name="Simmons M.P."/>
            <person name="Aerts A.L."/>
            <person name="Allen A.E."/>
            <person name="Cuvelier M.L."/>
            <person name="Derelle E."/>
            <person name="Everett M.V."/>
            <person name="Foulon E."/>
            <person name="Grimwood J."/>
            <person name="Gundlach H."/>
            <person name="Henrissat B."/>
            <person name="Napoli C."/>
            <person name="McDonald S.M."/>
            <person name="Parker M.S."/>
            <person name="Rombauts S."/>
            <person name="Salamov A."/>
            <person name="Von Dassow P."/>
            <person name="Badger J.H."/>
            <person name="Coutinho P.M."/>
            <person name="Demir E."/>
            <person name="Dubchak I."/>
            <person name="Gentemann C."/>
            <person name="Eikrem W."/>
            <person name="Gready J.E."/>
            <person name="John U."/>
            <person name="Lanier W."/>
            <person name="Lindquist E.A."/>
            <person name="Lucas S."/>
            <person name="Mayer K.F."/>
            <person name="Moreau H."/>
            <person name="Not F."/>
            <person name="Otillar R."/>
            <person name="Panaud O."/>
            <person name="Pangilinan J."/>
            <person name="Paulsen I."/>
            <person name="Piegu B."/>
            <person name="Poliakov A."/>
            <person name="Robbens S."/>
            <person name="Schmutz J."/>
            <person name="Toulza E."/>
            <person name="Wyss T."/>
            <person name="Zelensky A."/>
            <person name="Zhou K."/>
            <person name="Armbrust E.V."/>
            <person name="Bhattacharya D."/>
            <person name="Goodenough U.W."/>
            <person name="Van de Peer Y."/>
            <person name="Grigoriev I.V."/>
        </authorList>
    </citation>
    <scope>NUCLEOTIDE SEQUENCE [LARGE SCALE GENOMIC DNA]</scope>
    <source>
        <strain evidence="3">RCC299 / NOUM17</strain>
    </source>
</reference>
<dbReference type="EMBL" id="CP001330">
    <property type="protein sequence ID" value="ACO66618.1"/>
    <property type="molecule type" value="Genomic_DNA"/>
</dbReference>
<feature type="compositionally biased region" description="Basic and acidic residues" evidence="1">
    <location>
        <begin position="31"/>
        <end position="41"/>
    </location>
</feature>
<dbReference type="PANTHER" id="PTHR15960">
    <property type="entry name" value="LD44032P"/>
    <property type="match status" value="1"/>
</dbReference>
<dbReference type="GeneID" id="8247781"/>
<dbReference type="InParanoid" id="C1EEZ7"/>
<dbReference type="AlphaFoldDB" id="C1EEZ7"/>
<organism evidence="2 3">
    <name type="scientific">Micromonas commoda (strain RCC299 / NOUM17 / CCMP2709)</name>
    <name type="common">Picoplanktonic green alga</name>
    <dbReference type="NCBI Taxonomy" id="296587"/>
    <lineage>
        <taxon>Eukaryota</taxon>
        <taxon>Viridiplantae</taxon>
        <taxon>Chlorophyta</taxon>
        <taxon>Mamiellophyceae</taxon>
        <taxon>Mamiellales</taxon>
        <taxon>Mamiellaceae</taxon>
        <taxon>Micromonas</taxon>
    </lineage>
</organism>
<dbReference type="FunCoup" id="C1EEZ7">
    <property type="interactions" value="348"/>
</dbReference>